<feature type="signal peptide" evidence="17">
    <location>
        <begin position="1"/>
        <end position="23"/>
    </location>
</feature>
<proteinExistence type="predicted"/>
<evidence type="ECO:0000256" key="12">
    <source>
        <dbReference type="ARBA" id="ARBA00023157"/>
    </source>
</evidence>
<reference evidence="20" key="1">
    <citation type="submission" date="2023-03" db="EMBL/GenBank/DDBJ databases">
        <authorList>
            <person name="Steffen K."/>
            <person name="Cardenas P."/>
        </authorList>
    </citation>
    <scope>NUCLEOTIDE SEQUENCE</scope>
</reference>
<evidence type="ECO:0000256" key="4">
    <source>
        <dbReference type="ARBA" id="ARBA00022729"/>
    </source>
</evidence>
<keyword evidence="3 16" id="KW-0812">Transmembrane</keyword>
<dbReference type="InterPro" id="IPR000719">
    <property type="entry name" value="Prot_kinase_dom"/>
</dbReference>
<dbReference type="PRINTS" id="PR00109">
    <property type="entry name" value="TYRKINASE"/>
</dbReference>
<evidence type="ECO:0000256" key="16">
    <source>
        <dbReference type="SAM" id="Phobius"/>
    </source>
</evidence>
<evidence type="ECO:0000256" key="5">
    <source>
        <dbReference type="ARBA" id="ARBA00022737"/>
    </source>
</evidence>
<gene>
    <name evidence="20" type="ORF">GBAR_LOCUS13760</name>
</gene>
<dbReference type="EMBL" id="CASHTH010002014">
    <property type="protein sequence ID" value="CAI8023580.1"/>
    <property type="molecule type" value="Genomic_DNA"/>
</dbReference>
<comment type="caution">
    <text evidence="14">Lacks conserved residue(s) required for the propagation of feature annotation.</text>
</comment>
<keyword evidence="11" id="KW-0829">Tyrosine-protein kinase</keyword>
<dbReference type="CDD" id="cd00192">
    <property type="entry name" value="PTKc"/>
    <property type="match status" value="1"/>
</dbReference>
<comment type="subcellular location">
    <subcellularLocation>
        <location evidence="1">Membrane</location>
        <topology evidence="1">Single-pass type I membrane protein</topology>
    </subcellularLocation>
</comment>
<feature type="disulfide bond" evidence="14">
    <location>
        <begin position="51"/>
        <end position="97"/>
    </location>
</feature>
<evidence type="ECO:0000256" key="15">
    <source>
        <dbReference type="PROSITE-ProRule" id="PRU10141"/>
    </source>
</evidence>
<dbReference type="InterPro" id="IPR017441">
    <property type="entry name" value="Protein_kinase_ATP_BS"/>
</dbReference>
<dbReference type="SMART" id="SM00219">
    <property type="entry name" value="TyrKc"/>
    <property type="match status" value="1"/>
</dbReference>
<keyword evidence="2" id="KW-0808">Transferase</keyword>
<dbReference type="InterPro" id="IPR050122">
    <property type="entry name" value="RTK"/>
</dbReference>
<dbReference type="InterPro" id="IPR008266">
    <property type="entry name" value="Tyr_kinase_AS"/>
</dbReference>
<dbReference type="GO" id="GO:0004714">
    <property type="term" value="F:transmembrane receptor protein tyrosine kinase activity"/>
    <property type="evidence" value="ECO:0007669"/>
    <property type="project" value="UniProtKB-EC"/>
</dbReference>
<sequence>MRQTLKSPHVLLVLLVHQAFAGATVSGSGDQPSTREGNTQCSQLNQKLSQCANVFQRNVQVFANTTSLPTDALVLSPHLDAGKVNETCRSVVTAWECYYSYPPCHSARDAHSQLPVCSQQCMELSKLMTECYLSYEAVLGNISGDVDTLLTELLVFVEELNCSDPDSFKLTRLPVNQNGCTALYLTSTGQVFNKLPEIVVLCLIVGAAICLISLLLLILCVVVVCLRRKRRNSKSRVACSQQPNNVTTLRRLDSPNPSATIERFPSSEEVNVRSDVQVAKMITDRKRRHYVSLYTGSFIPYQHLELHSLIGEGAYGKVSEGVWKDPSTKIEKRVAIKTLRSFSSEQQLNTLFTESRAMRDFDHPNVMKFLGMCFDAPEGYPYIILPFMANGSLLDYLKKKTSSSTPVSSVGGYPEGLELEVLFQFCVDVVDGMTYLIQQKFVHRDLAARNCMVSDTKTILIGDFGLAEDLYSRDQKQCEVRLPLKWMPPESLRDGVSNERTDMWSYGVTCWEMFSLGRSPYPGIENHEILQHISSGGRLKKPTLCPDKLYEIVGACWQYNPRDRPSFEEMALTLRQFWKTFQPQLTT</sequence>
<evidence type="ECO:0000256" key="6">
    <source>
        <dbReference type="ARBA" id="ARBA00022741"/>
    </source>
</evidence>
<dbReference type="PROSITE" id="PS50038">
    <property type="entry name" value="FZ"/>
    <property type="match status" value="1"/>
</dbReference>
<keyword evidence="8 15" id="KW-0067">ATP-binding</keyword>
<comment type="catalytic activity">
    <reaction evidence="13">
        <text>L-tyrosyl-[protein] + ATP = O-phospho-L-tyrosyl-[protein] + ADP + H(+)</text>
        <dbReference type="Rhea" id="RHEA:10596"/>
        <dbReference type="Rhea" id="RHEA-COMP:10136"/>
        <dbReference type="Rhea" id="RHEA-COMP:20101"/>
        <dbReference type="ChEBI" id="CHEBI:15378"/>
        <dbReference type="ChEBI" id="CHEBI:30616"/>
        <dbReference type="ChEBI" id="CHEBI:46858"/>
        <dbReference type="ChEBI" id="CHEBI:61978"/>
        <dbReference type="ChEBI" id="CHEBI:456216"/>
        <dbReference type="EC" id="2.7.10.1"/>
    </reaction>
</comment>
<feature type="chain" id="PRO_5041455228" evidence="17">
    <location>
        <begin position="24"/>
        <end position="587"/>
    </location>
</feature>
<keyword evidence="4 17" id="KW-0732">Signal</keyword>
<keyword evidence="9 16" id="KW-1133">Transmembrane helix</keyword>
<evidence type="ECO:0000259" key="19">
    <source>
        <dbReference type="PROSITE" id="PS50038"/>
    </source>
</evidence>
<evidence type="ECO:0000256" key="11">
    <source>
        <dbReference type="ARBA" id="ARBA00023137"/>
    </source>
</evidence>
<comment type="caution">
    <text evidence="20">The sequence shown here is derived from an EMBL/GenBank/DDBJ whole genome shotgun (WGS) entry which is preliminary data.</text>
</comment>
<dbReference type="Gene3D" id="1.10.2000.10">
    <property type="entry name" value="Frizzled cysteine-rich domain"/>
    <property type="match status" value="1"/>
</dbReference>
<feature type="binding site" evidence="15">
    <location>
        <position position="337"/>
    </location>
    <ligand>
        <name>ATP</name>
        <dbReference type="ChEBI" id="CHEBI:30616"/>
    </ligand>
</feature>
<evidence type="ECO:0000256" key="10">
    <source>
        <dbReference type="ARBA" id="ARBA00023136"/>
    </source>
</evidence>
<dbReference type="Gene3D" id="1.10.510.10">
    <property type="entry name" value="Transferase(Phosphotransferase) domain 1"/>
    <property type="match status" value="1"/>
</dbReference>
<dbReference type="PANTHER" id="PTHR24416:SF525">
    <property type="entry name" value="INSULIN-LIKE RECEPTOR"/>
    <property type="match status" value="1"/>
</dbReference>
<evidence type="ECO:0000256" key="7">
    <source>
        <dbReference type="ARBA" id="ARBA00022777"/>
    </source>
</evidence>
<organism evidence="20 21">
    <name type="scientific">Geodia barretti</name>
    <name type="common">Barrett's horny sponge</name>
    <dbReference type="NCBI Taxonomy" id="519541"/>
    <lineage>
        <taxon>Eukaryota</taxon>
        <taxon>Metazoa</taxon>
        <taxon>Porifera</taxon>
        <taxon>Demospongiae</taxon>
        <taxon>Heteroscleromorpha</taxon>
        <taxon>Tetractinellida</taxon>
        <taxon>Astrophorina</taxon>
        <taxon>Geodiidae</taxon>
        <taxon>Geodia</taxon>
    </lineage>
</organism>
<evidence type="ECO:0000313" key="20">
    <source>
        <dbReference type="EMBL" id="CAI8023580.1"/>
    </source>
</evidence>
<dbReference type="PANTHER" id="PTHR24416">
    <property type="entry name" value="TYROSINE-PROTEIN KINASE RECEPTOR"/>
    <property type="match status" value="1"/>
</dbReference>
<dbReference type="FunFam" id="1.10.510.10:FF:000554">
    <property type="entry name" value="Predicted protein"/>
    <property type="match status" value="1"/>
</dbReference>
<dbReference type="AlphaFoldDB" id="A0AA35S515"/>
<feature type="transmembrane region" description="Helical" evidence="16">
    <location>
        <begin position="198"/>
        <end position="226"/>
    </location>
</feature>
<evidence type="ECO:0000256" key="14">
    <source>
        <dbReference type="PROSITE-ProRule" id="PRU00090"/>
    </source>
</evidence>
<dbReference type="InterPro" id="IPR001245">
    <property type="entry name" value="Ser-Thr/Tyr_kinase_cat_dom"/>
</dbReference>
<dbReference type="GO" id="GO:0043235">
    <property type="term" value="C:receptor complex"/>
    <property type="evidence" value="ECO:0007669"/>
    <property type="project" value="TreeGrafter"/>
</dbReference>
<dbReference type="InterPro" id="IPR020635">
    <property type="entry name" value="Tyr_kinase_cat_dom"/>
</dbReference>
<keyword evidence="5" id="KW-0677">Repeat</keyword>
<evidence type="ECO:0000256" key="2">
    <source>
        <dbReference type="ARBA" id="ARBA00022679"/>
    </source>
</evidence>
<dbReference type="PROSITE" id="PS00109">
    <property type="entry name" value="PROTEIN_KINASE_TYR"/>
    <property type="match status" value="1"/>
</dbReference>
<dbReference type="GO" id="GO:0007169">
    <property type="term" value="P:cell surface receptor protein tyrosine kinase signaling pathway"/>
    <property type="evidence" value="ECO:0007669"/>
    <property type="project" value="TreeGrafter"/>
</dbReference>
<evidence type="ECO:0000256" key="8">
    <source>
        <dbReference type="ARBA" id="ARBA00022840"/>
    </source>
</evidence>
<dbReference type="Proteomes" id="UP001174909">
    <property type="component" value="Unassembled WGS sequence"/>
</dbReference>
<keyword evidence="10 16" id="KW-0472">Membrane</keyword>
<name>A0AA35S515_GEOBA</name>
<dbReference type="InterPro" id="IPR020067">
    <property type="entry name" value="Frizzled_dom"/>
</dbReference>
<evidence type="ECO:0000256" key="1">
    <source>
        <dbReference type="ARBA" id="ARBA00004479"/>
    </source>
</evidence>
<dbReference type="Gene3D" id="3.30.200.20">
    <property type="entry name" value="Phosphorylase Kinase, domain 1"/>
    <property type="match status" value="1"/>
</dbReference>
<dbReference type="Pfam" id="PF07714">
    <property type="entry name" value="PK_Tyr_Ser-Thr"/>
    <property type="match status" value="1"/>
</dbReference>
<evidence type="ECO:0000313" key="21">
    <source>
        <dbReference type="Proteomes" id="UP001174909"/>
    </source>
</evidence>
<evidence type="ECO:0000256" key="3">
    <source>
        <dbReference type="ARBA" id="ARBA00022692"/>
    </source>
</evidence>
<keyword evidence="6 15" id="KW-0547">Nucleotide-binding</keyword>
<evidence type="ECO:0000256" key="13">
    <source>
        <dbReference type="ARBA" id="ARBA00051243"/>
    </source>
</evidence>
<evidence type="ECO:0000256" key="17">
    <source>
        <dbReference type="SAM" id="SignalP"/>
    </source>
</evidence>
<evidence type="ECO:0000256" key="9">
    <source>
        <dbReference type="ARBA" id="ARBA00022989"/>
    </source>
</evidence>
<dbReference type="GO" id="GO:0005524">
    <property type="term" value="F:ATP binding"/>
    <property type="evidence" value="ECO:0007669"/>
    <property type="project" value="UniProtKB-UniRule"/>
</dbReference>
<keyword evidence="21" id="KW-1185">Reference proteome</keyword>
<keyword evidence="7 20" id="KW-0418">Kinase</keyword>
<evidence type="ECO:0000259" key="18">
    <source>
        <dbReference type="PROSITE" id="PS50011"/>
    </source>
</evidence>
<accession>A0AA35S515</accession>
<dbReference type="InterPro" id="IPR011009">
    <property type="entry name" value="Kinase-like_dom_sf"/>
</dbReference>
<protein>
    <submittedName>
        <fullName evidence="20">Tyrosine-protein kinase transforming protein ros</fullName>
    </submittedName>
</protein>
<dbReference type="PROSITE" id="PS50011">
    <property type="entry name" value="PROTEIN_KINASE_DOM"/>
    <property type="match status" value="1"/>
</dbReference>
<dbReference type="SUPFAM" id="SSF56112">
    <property type="entry name" value="Protein kinase-like (PK-like)"/>
    <property type="match status" value="1"/>
</dbReference>
<dbReference type="InterPro" id="IPR036790">
    <property type="entry name" value="Frizzled_dom_sf"/>
</dbReference>
<keyword evidence="12 14" id="KW-1015">Disulfide bond</keyword>
<feature type="domain" description="Protein kinase" evidence="18">
    <location>
        <begin position="304"/>
        <end position="578"/>
    </location>
</feature>
<dbReference type="GO" id="GO:0005886">
    <property type="term" value="C:plasma membrane"/>
    <property type="evidence" value="ECO:0007669"/>
    <property type="project" value="TreeGrafter"/>
</dbReference>
<dbReference type="PROSITE" id="PS00107">
    <property type="entry name" value="PROTEIN_KINASE_ATP"/>
    <property type="match status" value="1"/>
</dbReference>
<feature type="domain" description="FZ" evidence="19">
    <location>
        <begin position="36"/>
        <end position="183"/>
    </location>
</feature>